<proteinExistence type="predicted"/>
<evidence type="ECO:0000313" key="3">
    <source>
        <dbReference type="EnsemblPlants" id="KQJ82831"/>
    </source>
</evidence>
<dbReference type="Gramene" id="KQJ82831">
    <property type="protein sequence ID" value="KQJ82831"/>
    <property type="gene ID" value="BRADI_5g11265v3"/>
</dbReference>
<dbReference type="EnsemblPlants" id="KQJ82831">
    <property type="protein sequence ID" value="KQJ82831"/>
    <property type="gene ID" value="BRADI_5g11265v3"/>
</dbReference>
<reference evidence="2 3" key="1">
    <citation type="journal article" date="2010" name="Nature">
        <title>Genome sequencing and analysis of the model grass Brachypodium distachyon.</title>
        <authorList>
            <consortium name="International Brachypodium Initiative"/>
        </authorList>
    </citation>
    <scope>NUCLEOTIDE SEQUENCE [LARGE SCALE GENOMIC DNA]</scope>
    <source>
        <strain evidence="2 3">Bd21</strain>
    </source>
</reference>
<dbReference type="EMBL" id="CM000884">
    <property type="protein sequence ID" value="KQJ82831.1"/>
    <property type="molecule type" value="Genomic_DNA"/>
</dbReference>
<protein>
    <submittedName>
        <fullName evidence="2 3">Uncharacterized protein</fullName>
    </submittedName>
</protein>
<keyword evidence="4" id="KW-1185">Reference proteome</keyword>
<reference evidence="2" key="2">
    <citation type="submission" date="2017-06" db="EMBL/GenBank/DDBJ databases">
        <title>WGS assembly of Brachypodium distachyon.</title>
        <authorList>
            <consortium name="The International Brachypodium Initiative"/>
            <person name="Lucas S."/>
            <person name="Harmon-Smith M."/>
            <person name="Lail K."/>
            <person name="Tice H."/>
            <person name="Grimwood J."/>
            <person name="Bruce D."/>
            <person name="Barry K."/>
            <person name="Shu S."/>
            <person name="Lindquist E."/>
            <person name="Wang M."/>
            <person name="Pitluck S."/>
            <person name="Vogel J.P."/>
            <person name="Garvin D.F."/>
            <person name="Mockler T.C."/>
            <person name="Schmutz J."/>
            <person name="Rokhsar D."/>
            <person name="Bevan M.W."/>
        </authorList>
    </citation>
    <scope>NUCLEOTIDE SEQUENCE</scope>
    <source>
        <strain evidence="2">Bd21</strain>
    </source>
</reference>
<evidence type="ECO:0000313" key="4">
    <source>
        <dbReference type="Proteomes" id="UP000008810"/>
    </source>
</evidence>
<dbReference type="Proteomes" id="UP000008810">
    <property type="component" value="Chromosome 5"/>
</dbReference>
<keyword evidence="1" id="KW-0732">Signal</keyword>
<gene>
    <name evidence="2" type="ORF">BRADI_5g11265v3</name>
</gene>
<accession>A0A0Q3E4S5</accession>
<dbReference type="InParanoid" id="A0A0Q3E4S5"/>
<evidence type="ECO:0000313" key="2">
    <source>
        <dbReference type="EMBL" id="KQJ82831.1"/>
    </source>
</evidence>
<name>A0A0Q3E4S5_BRADI</name>
<sequence length="32" mass="4040">MPRTMLLLHLLYFVLKFTRRFTWDLPLLVNKY</sequence>
<feature type="signal peptide" evidence="1">
    <location>
        <begin position="1"/>
        <end position="20"/>
    </location>
</feature>
<evidence type="ECO:0000256" key="1">
    <source>
        <dbReference type="SAM" id="SignalP"/>
    </source>
</evidence>
<dbReference type="AlphaFoldDB" id="A0A0Q3E4S5"/>
<feature type="chain" id="PRO_5033724631" evidence="1">
    <location>
        <begin position="21"/>
        <end position="32"/>
    </location>
</feature>
<reference evidence="3" key="3">
    <citation type="submission" date="2018-08" db="UniProtKB">
        <authorList>
            <consortium name="EnsemblPlants"/>
        </authorList>
    </citation>
    <scope>IDENTIFICATION</scope>
    <source>
        <strain evidence="3">cv. Bd21</strain>
    </source>
</reference>
<organism evidence="2">
    <name type="scientific">Brachypodium distachyon</name>
    <name type="common">Purple false brome</name>
    <name type="synonym">Trachynia distachya</name>
    <dbReference type="NCBI Taxonomy" id="15368"/>
    <lineage>
        <taxon>Eukaryota</taxon>
        <taxon>Viridiplantae</taxon>
        <taxon>Streptophyta</taxon>
        <taxon>Embryophyta</taxon>
        <taxon>Tracheophyta</taxon>
        <taxon>Spermatophyta</taxon>
        <taxon>Magnoliopsida</taxon>
        <taxon>Liliopsida</taxon>
        <taxon>Poales</taxon>
        <taxon>Poaceae</taxon>
        <taxon>BOP clade</taxon>
        <taxon>Pooideae</taxon>
        <taxon>Stipodae</taxon>
        <taxon>Brachypodieae</taxon>
        <taxon>Brachypodium</taxon>
    </lineage>
</organism>